<name>A0A7R9PNV5_TIMGE</name>
<gene>
    <name evidence="1" type="ORF">TGEB3V08_LOCUS7087</name>
</gene>
<proteinExistence type="predicted"/>
<protein>
    <submittedName>
        <fullName evidence="1">Uncharacterized protein</fullName>
    </submittedName>
</protein>
<dbReference type="AlphaFoldDB" id="A0A7R9PNV5"/>
<accession>A0A7R9PNV5</accession>
<dbReference type="EMBL" id="OE842063">
    <property type="protein sequence ID" value="CAD7598497.1"/>
    <property type="molecule type" value="Genomic_DNA"/>
</dbReference>
<organism evidence="1">
    <name type="scientific">Timema genevievae</name>
    <name type="common">Walking stick</name>
    <dbReference type="NCBI Taxonomy" id="629358"/>
    <lineage>
        <taxon>Eukaryota</taxon>
        <taxon>Metazoa</taxon>
        <taxon>Ecdysozoa</taxon>
        <taxon>Arthropoda</taxon>
        <taxon>Hexapoda</taxon>
        <taxon>Insecta</taxon>
        <taxon>Pterygota</taxon>
        <taxon>Neoptera</taxon>
        <taxon>Polyneoptera</taxon>
        <taxon>Phasmatodea</taxon>
        <taxon>Timematodea</taxon>
        <taxon>Timematoidea</taxon>
        <taxon>Timematidae</taxon>
        <taxon>Timema</taxon>
    </lineage>
</organism>
<reference evidence="1" key="1">
    <citation type="submission" date="2020-11" db="EMBL/GenBank/DDBJ databases">
        <authorList>
            <person name="Tran Van P."/>
        </authorList>
    </citation>
    <scope>NUCLEOTIDE SEQUENCE</scope>
</reference>
<sequence length="103" mass="11599">MIPERCSLNSSIALPVHRWSGRSLKCSCPPEKCHWAREKQLVAKLAHLQLEMKRVGESHAQEKRDLFYVTLTVGTILACSQRMIGSESPRLLCSEWEHVGGIG</sequence>
<evidence type="ECO:0000313" key="1">
    <source>
        <dbReference type="EMBL" id="CAD7598497.1"/>
    </source>
</evidence>